<dbReference type="PANTHER" id="PTHR33112:SF10">
    <property type="entry name" value="TOL"/>
    <property type="match status" value="1"/>
</dbReference>
<sequence length="591" mass="66252">MQPFCIPRMMQATVHFGLCCPGRLGFPMTPPQSPSKGTQTRCSLYIQKDVLSHEYTIVSFSIFLSLAPGASLKPPLSQQEGPQNTARISQSEPQPVHDKNTTNFTRVQPLRSWLQSCDECHDCRSDSRSKKRFLPARLLNVHPSGDPDQLRLDDASASEGNGYLALSHCWGKSAAGQSPMWRTLAANLAVRMQGFTLDELPKTLQDAVLVTRGLGVPYLWVDSLCIVQDDARDWNRESKRMEDVYASAYCTIAATSAPDSSTGFLEGLPRNDGLFVESADGRVAYVSTNVADFDDDVNASGLNRRAWVMQERLLSPRTIHFTSNQVYGECGEGIYAGNGVFLRTRRGTKRYFQIDPKFPNRLRSSGFATTWEFLRSLLEDYSRRGITEPSDRAVAVSGLMARVQKALPCPVHHGIMDWYLHRSLLWHRGKAVTGRKIDYKSSTVPSWSWMAYEGPVGFLPDGFGTLDRFGHVSFDRTSLTTTVWEFTESGLRVVDAGIDSGRDHIYDSRGRSRGWITLDGDTESPLPRYLAVLARLKGGQAEEHKYYVLFLQLMKPQEGEERLWQMTYERLGMGMLEGDCELRNVGQGSIL</sequence>
<name>A0AAX4HWD3_9PEZI</name>
<dbReference type="AlphaFoldDB" id="A0AAX4HWD3"/>
<evidence type="ECO:0000313" key="4">
    <source>
        <dbReference type="Proteomes" id="UP001322277"/>
    </source>
</evidence>
<evidence type="ECO:0000313" key="3">
    <source>
        <dbReference type="EMBL" id="WQF75260.1"/>
    </source>
</evidence>
<dbReference type="GeneID" id="87936777"/>
<protein>
    <submittedName>
        <fullName evidence="3">Heterokaryon incompatibility</fullName>
    </submittedName>
</protein>
<dbReference type="KEGG" id="cdet:87936777"/>
<dbReference type="InterPro" id="IPR010730">
    <property type="entry name" value="HET"/>
</dbReference>
<proteinExistence type="predicted"/>
<feature type="compositionally biased region" description="Polar residues" evidence="1">
    <location>
        <begin position="76"/>
        <end position="93"/>
    </location>
</feature>
<feature type="domain" description="Heterokaryon incompatibility" evidence="2">
    <location>
        <begin position="163"/>
        <end position="311"/>
    </location>
</feature>
<dbReference type="EMBL" id="CP137305">
    <property type="protein sequence ID" value="WQF75260.1"/>
    <property type="molecule type" value="Genomic_DNA"/>
</dbReference>
<reference evidence="4" key="1">
    <citation type="journal article" date="2023" name="bioRxiv">
        <title>Complete genome of the Medicago anthracnose fungus, Colletotrichum destructivum, reveals a mini-chromosome-like region within a core chromosome.</title>
        <authorList>
            <person name="Lapalu N."/>
            <person name="Simon A."/>
            <person name="Lu A."/>
            <person name="Plaumann P.-L."/>
            <person name="Amselem J."/>
            <person name="Pigne S."/>
            <person name="Auger A."/>
            <person name="Koch C."/>
            <person name="Dallery J.-F."/>
            <person name="O'Connell R.J."/>
        </authorList>
    </citation>
    <scope>NUCLEOTIDE SEQUENCE [LARGE SCALE GENOMIC DNA]</scope>
    <source>
        <strain evidence="4">CBS 520.97</strain>
    </source>
</reference>
<dbReference type="Proteomes" id="UP001322277">
    <property type="component" value="Chromosome 1"/>
</dbReference>
<organism evidence="3 4">
    <name type="scientific">Colletotrichum destructivum</name>
    <dbReference type="NCBI Taxonomy" id="34406"/>
    <lineage>
        <taxon>Eukaryota</taxon>
        <taxon>Fungi</taxon>
        <taxon>Dikarya</taxon>
        <taxon>Ascomycota</taxon>
        <taxon>Pezizomycotina</taxon>
        <taxon>Sordariomycetes</taxon>
        <taxon>Hypocreomycetidae</taxon>
        <taxon>Glomerellales</taxon>
        <taxon>Glomerellaceae</taxon>
        <taxon>Colletotrichum</taxon>
        <taxon>Colletotrichum destructivum species complex</taxon>
    </lineage>
</organism>
<feature type="region of interest" description="Disordered" evidence="1">
    <location>
        <begin position="73"/>
        <end position="103"/>
    </location>
</feature>
<gene>
    <name evidence="3" type="ORF">CDEST_00274</name>
</gene>
<evidence type="ECO:0000256" key="1">
    <source>
        <dbReference type="SAM" id="MobiDB-lite"/>
    </source>
</evidence>
<dbReference type="RefSeq" id="XP_062772484.1">
    <property type="nucleotide sequence ID" value="XM_062916433.1"/>
</dbReference>
<evidence type="ECO:0000259" key="2">
    <source>
        <dbReference type="Pfam" id="PF06985"/>
    </source>
</evidence>
<keyword evidence="4" id="KW-1185">Reference proteome</keyword>
<dbReference type="Pfam" id="PF06985">
    <property type="entry name" value="HET"/>
    <property type="match status" value="1"/>
</dbReference>
<dbReference type="PANTHER" id="PTHR33112">
    <property type="entry name" value="DOMAIN PROTEIN, PUTATIVE-RELATED"/>
    <property type="match status" value="1"/>
</dbReference>
<accession>A0AAX4HWD3</accession>